<gene>
    <name evidence="1" type="ORF">ZHAS_00018880</name>
</gene>
<organism evidence="1">
    <name type="scientific">Anopheles sinensis</name>
    <name type="common">Mosquito</name>
    <dbReference type="NCBI Taxonomy" id="74873"/>
    <lineage>
        <taxon>Eukaryota</taxon>
        <taxon>Metazoa</taxon>
        <taxon>Ecdysozoa</taxon>
        <taxon>Arthropoda</taxon>
        <taxon>Hexapoda</taxon>
        <taxon>Insecta</taxon>
        <taxon>Pterygota</taxon>
        <taxon>Neoptera</taxon>
        <taxon>Endopterygota</taxon>
        <taxon>Diptera</taxon>
        <taxon>Nematocera</taxon>
        <taxon>Culicoidea</taxon>
        <taxon>Culicidae</taxon>
        <taxon>Anophelinae</taxon>
        <taxon>Anopheles</taxon>
    </lineage>
</organism>
<evidence type="ECO:0000313" key="3">
    <source>
        <dbReference type="Proteomes" id="UP000030765"/>
    </source>
</evidence>
<dbReference type="Proteomes" id="UP000030765">
    <property type="component" value="Unassembled WGS sequence"/>
</dbReference>
<keyword evidence="3" id="KW-1185">Reference proteome</keyword>
<reference evidence="1 3" key="1">
    <citation type="journal article" date="2014" name="BMC Genomics">
        <title>Genome sequence of Anopheles sinensis provides insight into genetics basis of mosquito competence for malaria parasites.</title>
        <authorList>
            <person name="Zhou D."/>
            <person name="Zhang D."/>
            <person name="Ding G."/>
            <person name="Shi L."/>
            <person name="Hou Q."/>
            <person name="Ye Y."/>
            <person name="Xu Y."/>
            <person name="Zhou H."/>
            <person name="Xiong C."/>
            <person name="Li S."/>
            <person name="Yu J."/>
            <person name="Hong S."/>
            <person name="Yu X."/>
            <person name="Zou P."/>
            <person name="Chen C."/>
            <person name="Chang X."/>
            <person name="Wang W."/>
            <person name="Lv Y."/>
            <person name="Sun Y."/>
            <person name="Ma L."/>
            <person name="Shen B."/>
            <person name="Zhu C."/>
        </authorList>
    </citation>
    <scope>NUCLEOTIDE SEQUENCE [LARGE SCALE GENOMIC DNA]</scope>
</reference>
<evidence type="ECO:0000313" key="2">
    <source>
        <dbReference type="EnsemblMetazoa" id="ASIC018880-PA"/>
    </source>
</evidence>
<dbReference type="EnsemblMetazoa" id="ASIC018880-RA">
    <property type="protein sequence ID" value="ASIC018880-PA"/>
    <property type="gene ID" value="ASIC018880"/>
</dbReference>
<evidence type="ECO:0000313" key="1">
    <source>
        <dbReference type="EMBL" id="KFB50565.1"/>
    </source>
</evidence>
<sequence>MGPMANGGCIGSNGYINNNNCMMNGVELGGNVVAVVGGATGGCNMSSYTNGQHVVGPFKTYSK</sequence>
<dbReference type="EMBL" id="KE525349">
    <property type="protein sequence ID" value="KFB50565.1"/>
    <property type="molecule type" value="Genomic_DNA"/>
</dbReference>
<dbReference type="AlphaFoldDB" id="A0A084WK21"/>
<name>A0A084WK21_ANOSI</name>
<protein>
    <submittedName>
        <fullName evidence="1">AGAP006213-PA-like protein</fullName>
    </submittedName>
</protein>
<proteinExistence type="predicted"/>
<dbReference type="STRING" id="74873.A0A084WK21"/>
<accession>A0A084WK21</accession>
<dbReference type="VEuPathDB" id="VectorBase:ASIC018880"/>
<dbReference type="EMBL" id="ATLV01024093">
    <property type="status" value="NOT_ANNOTATED_CDS"/>
    <property type="molecule type" value="Genomic_DNA"/>
</dbReference>
<reference evidence="2" key="2">
    <citation type="submission" date="2020-05" db="UniProtKB">
        <authorList>
            <consortium name="EnsemblMetazoa"/>
        </authorList>
    </citation>
    <scope>IDENTIFICATION</scope>
</reference>